<keyword evidence="3 5" id="KW-0274">FAD</keyword>
<dbReference type="AlphaFoldDB" id="A0A7W6DCM1"/>
<feature type="site" description="Electron transfer via tryptophanyl radical" evidence="6">
    <location>
        <position position="352"/>
    </location>
</feature>
<feature type="site" description="Electron transfer via tryptophanyl radical" evidence="6">
    <location>
        <position position="296"/>
    </location>
</feature>
<dbReference type="PROSITE" id="PS51645">
    <property type="entry name" value="PHR_CRY_ALPHA_BETA"/>
    <property type="match status" value="1"/>
</dbReference>
<dbReference type="GO" id="GO:0009416">
    <property type="term" value="P:response to light stimulus"/>
    <property type="evidence" value="ECO:0007669"/>
    <property type="project" value="TreeGrafter"/>
</dbReference>
<dbReference type="GO" id="GO:0003677">
    <property type="term" value="F:DNA binding"/>
    <property type="evidence" value="ECO:0007669"/>
    <property type="project" value="TreeGrafter"/>
</dbReference>
<dbReference type="EC" id="4.1.99.3" evidence="10"/>
<dbReference type="PANTHER" id="PTHR11455:SF9">
    <property type="entry name" value="CRYPTOCHROME CIRCADIAN CLOCK 5 ISOFORM X1"/>
    <property type="match status" value="1"/>
</dbReference>
<name>A0A7W6DCM1_9SPHN</name>
<comment type="caution">
    <text evidence="10">The sequence shown here is derived from an EMBL/GenBank/DDBJ whole genome shotgun (WGS) entry which is preliminary data.</text>
</comment>
<dbReference type="RefSeq" id="WP_183953729.1">
    <property type="nucleotide sequence ID" value="NZ_JACIEB010000001.1"/>
</dbReference>
<dbReference type="InterPro" id="IPR014729">
    <property type="entry name" value="Rossmann-like_a/b/a_fold"/>
</dbReference>
<feature type="binding site" evidence="5">
    <location>
        <position position="262"/>
    </location>
    <ligand>
        <name>FAD</name>
        <dbReference type="ChEBI" id="CHEBI:57692"/>
    </ligand>
</feature>
<evidence type="ECO:0000256" key="4">
    <source>
        <dbReference type="ARBA" id="ARBA00022991"/>
    </source>
</evidence>
<feature type="binding site" evidence="5">
    <location>
        <begin position="231"/>
        <end position="235"/>
    </location>
    <ligand>
        <name>FAD</name>
        <dbReference type="ChEBI" id="CHEBI:57692"/>
    </ligand>
</feature>
<feature type="domain" description="Photolyase/cryptochrome alpha/beta" evidence="9">
    <location>
        <begin position="3"/>
        <end position="140"/>
    </location>
</feature>
<dbReference type="InterPro" id="IPR018394">
    <property type="entry name" value="DNA_photolyase_1_CS_C"/>
</dbReference>
<dbReference type="InterPro" id="IPR005101">
    <property type="entry name" value="Cryptochr/Photolyase_FAD-bd"/>
</dbReference>
<dbReference type="InterPro" id="IPR002081">
    <property type="entry name" value="Cryptochrome/DNA_photolyase_1"/>
</dbReference>
<keyword evidence="4 7" id="KW-0157">Chromophore</keyword>
<dbReference type="PROSITE" id="PS00691">
    <property type="entry name" value="DNA_PHOTOLYASES_1_2"/>
    <property type="match status" value="1"/>
</dbReference>
<organism evidence="10 11">
    <name type="scientific">Sphingobium fontiphilum</name>
    <dbReference type="NCBI Taxonomy" id="944425"/>
    <lineage>
        <taxon>Bacteria</taxon>
        <taxon>Pseudomonadati</taxon>
        <taxon>Pseudomonadota</taxon>
        <taxon>Alphaproteobacteria</taxon>
        <taxon>Sphingomonadales</taxon>
        <taxon>Sphingomonadaceae</taxon>
        <taxon>Sphingobium</taxon>
    </lineage>
</organism>
<evidence type="ECO:0000256" key="1">
    <source>
        <dbReference type="ARBA" id="ARBA00001932"/>
    </source>
</evidence>
<keyword evidence="2 5" id="KW-0285">Flavoprotein</keyword>
<gene>
    <name evidence="10" type="ORF">GGR44_000369</name>
</gene>
<feature type="region of interest" description="Disordered" evidence="8">
    <location>
        <begin position="153"/>
        <end position="174"/>
    </location>
</feature>
<dbReference type="PANTHER" id="PTHR11455">
    <property type="entry name" value="CRYPTOCHROME"/>
    <property type="match status" value="1"/>
</dbReference>
<feature type="site" description="Electron transfer via tryptophanyl radical" evidence="6">
    <location>
        <position position="375"/>
    </location>
</feature>
<dbReference type="SUPFAM" id="SSF48173">
    <property type="entry name" value="Cryptochrome/photolyase FAD-binding domain"/>
    <property type="match status" value="1"/>
</dbReference>
<reference evidence="10 11" key="1">
    <citation type="submission" date="2020-08" db="EMBL/GenBank/DDBJ databases">
        <title>Genomic Encyclopedia of Type Strains, Phase IV (KMG-IV): sequencing the most valuable type-strain genomes for metagenomic binning, comparative biology and taxonomic classification.</title>
        <authorList>
            <person name="Goeker M."/>
        </authorList>
    </citation>
    <scope>NUCLEOTIDE SEQUENCE [LARGE SCALE GENOMIC DNA]</scope>
    <source>
        <strain evidence="10 11">DSM 29348</strain>
    </source>
</reference>
<comment type="similarity">
    <text evidence="7">Belongs to the DNA photolyase family.</text>
</comment>
<dbReference type="PRINTS" id="PR00147">
    <property type="entry name" value="DNAPHOTLYASE"/>
</dbReference>
<evidence type="ECO:0000256" key="8">
    <source>
        <dbReference type="SAM" id="MobiDB-lite"/>
    </source>
</evidence>
<dbReference type="GO" id="GO:0006139">
    <property type="term" value="P:nucleobase-containing compound metabolic process"/>
    <property type="evidence" value="ECO:0007669"/>
    <property type="project" value="UniProtKB-ARBA"/>
</dbReference>
<dbReference type="EMBL" id="JACIEB010000001">
    <property type="protein sequence ID" value="MBB3980738.1"/>
    <property type="molecule type" value="Genomic_DNA"/>
</dbReference>
<evidence type="ECO:0000256" key="3">
    <source>
        <dbReference type="ARBA" id="ARBA00022827"/>
    </source>
</evidence>
<dbReference type="InterPro" id="IPR006050">
    <property type="entry name" value="DNA_photolyase_N"/>
</dbReference>
<dbReference type="GO" id="GO:0071949">
    <property type="term" value="F:FAD binding"/>
    <property type="evidence" value="ECO:0007669"/>
    <property type="project" value="TreeGrafter"/>
</dbReference>
<evidence type="ECO:0000256" key="6">
    <source>
        <dbReference type="PIRSR" id="PIRSR602081-2"/>
    </source>
</evidence>
<dbReference type="Gene3D" id="1.25.40.80">
    <property type="match status" value="1"/>
</dbReference>
<keyword evidence="10" id="KW-0456">Lyase</keyword>
<evidence type="ECO:0000259" key="9">
    <source>
        <dbReference type="PROSITE" id="PS51645"/>
    </source>
</evidence>
<dbReference type="InterPro" id="IPR036134">
    <property type="entry name" value="Crypto/Photolyase_FAD-like_sf"/>
</dbReference>
<dbReference type="SUPFAM" id="SSF52425">
    <property type="entry name" value="Cryptochrome/photolyase, N-terminal domain"/>
    <property type="match status" value="1"/>
</dbReference>
<dbReference type="GO" id="GO:0003904">
    <property type="term" value="F:deoxyribodipyrimidine photo-lyase activity"/>
    <property type="evidence" value="ECO:0007669"/>
    <property type="project" value="UniProtKB-EC"/>
</dbReference>
<comment type="cofactor">
    <cofactor evidence="5">
        <name>FAD</name>
        <dbReference type="ChEBI" id="CHEBI:57692"/>
    </cofactor>
    <text evidence="5">Binds 1 FAD per subunit.</text>
</comment>
<evidence type="ECO:0000256" key="2">
    <source>
        <dbReference type="ARBA" id="ARBA00022630"/>
    </source>
</evidence>
<dbReference type="PROSITE" id="PS00394">
    <property type="entry name" value="DNA_PHOTOLYASES_1_1"/>
    <property type="match status" value="1"/>
</dbReference>
<keyword evidence="11" id="KW-1185">Reference proteome</keyword>
<dbReference type="Pfam" id="PF03441">
    <property type="entry name" value="FAD_binding_7"/>
    <property type="match status" value="1"/>
</dbReference>
<evidence type="ECO:0000313" key="11">
    <source>
        <dbReference type="Proteomes" id="UP000552757"/>
    </source>
</evidence>
<proteinExistence type="inferred from homology"/>
<evidence type="ECO:0000313" key="10">
    <source>
        <dbReference type="EMBL" id="MBB3980738.1"/>
    </source>
</evidence>
<dbReference type="Gene3D" id="1.10.579.10">
    <property type="entry name" value="DNA Cyclobutane Dipyrimidine Photolyase, subunit A, domain 3"/>
    <property type="match status" value="1"/>
</dbReference>
<dbReference type="InterPro" id="IPR036155">
    <property type="entry name" value="Crypto/Photolyase_N_sf"/>
</dbReference>
<protein>
    <submittedName>
        <fullName evidence="10">Deoxyribodipyrimidine photo-lyase</fullName>
        <ecNumber evidence="10">4.1.99.3</ecNumber>
    </submittedName>
</protein>
<evidence type="ECO:0000256" key="7">
    <source>
        <dbReference type="RuleBase" id="RU004182"/>
    </source>
</evidence>
<dbReference type="GO" id="GO:0006950">
    <property type="term" value="P:response to stress"/>
    <property type="evidence" value="ECO:0007669"/>
    <property type="project" value="UniProtKB-ARBA"/>
</dbReference>
<sequence length="458" mass="51183">MTAPSLVWLRQDLRLADQAAIAAAAADGPVVPVYVLDDAVARQWAMGGASRWWLHHSLVSMDRSLRALGSRLILRRGDCVEQLAAVAHQVGARRVYALRHYEPWWRNAQKSVGAALDLCLREGILLAPPGAVRTGDGGPYKIYTPFARALEQILPPSAPPPAPDRLSAPDQWPDSDQLDDWKLLPTRPDWAGGMRAEWTPGEDGARARLSDFLDNVGDYDSTRNLPSQEGTSRLSPHLHFGEISIATLWYAIKGRDQGSASFRRELIWRDYAHNQIVQFPAYGSEPAREPFDAMPWRDMDEAADDFAAWTKGQTGYPIVDAGMRQLWASGWMHNRVRMIAASFLVKHLLIDWRHGARWFWDTLVDASYANNSVNWQWVTGSGVDANMFPRIMAPLTQSPKFDAADYIRQWVPELAHLGDNAIHDPDAFGRRPAGYPAKIIDHRAGRQRALAAFAAMKG</sequence>
<accession>A0A7W6DCM1</accession>
<comment type="cofactor">
    <cofactor evidence="1">
        <name>(6R)-5,10-methylene-5,6,7,8-tetrahydrofolate</name>
        <dbReference type="ChEBI" id="CHEBI:15636"/>
    </cofactor>
</comment>
<dbReference type="Proteomes" id="UP000552757">
    <property type="component" value="Unassembled WGS sequence"/>
</dbReference>
<evidence type="ECO:0000256" key="5">
    <source>
        <dbReference type="PIRSR" id="PIRSR602081-1"/>
    </source>
</evidence>
<dbReference type="Pfam" id="PF00875">
    <property type="entry name" value="DNA_photolyase"/>
    <property type="match status" value="1"/>
</dbReference>
<feature type="binding site" evidence="5">
    <location>
        <position position="219"/>
    </location>
    <ligand>
        <name>FAD</name>
        <dbReference type="ChEBI" id="CHEBI:57692"/>
    </ligand>
</feature>
<dbReference type="Gene3D" id="3.40.50.620">
    <property type="entry name" value="HUPs"/>
    <property type="match status" value="1"/>
</dbReference>